<dbReference type="PANTHER" id="PTHR45772">
    <property type="entry name" value="CONSERVED COMPONENT OF ABC TRANSPORTER FOR NATURAL AMINO ACIDS-RELATED"/>
    <property type="match status" value="1"/>
</dbReference>
<evidence type="ECO:0000313" key="7">
    <source>
        <dbReference type="Proteomes" id="UP000241885"/>
    </source>
</evidence>
<dbReference type="SUPFAM" id="SSF52540">
    <property type="entry name" value="P-loop containing nucleoside triphosphate hydrolases"/>
    <property type="match status" value="1"/>
</dbReference>
<dbReference type="OrthoDB" id="5291558at2"/>
<evidence type="ECO:0000256" key="2">
    <source>
        <dbReference type="ARBA" id="ARBA00022475"/>
    </source>
</evidence>
<evidence type="ECO:0000256" key="4">
    <source>
        <dbReference type="ARBA" id="ARBA00022840"/>
    </source>
</evidence>
<protein>
    <submittedName>
        <fullName evidence="6">Branched-chain amino acid ABC transporter ATP-binding protein</fullName>
    </submittedName>
</protein>
<keyword evidence="1" id="KW-0813">Transport</keyword>
<dbReference type="GO" id="GO:0005524">
    <property type="term" value="F:ATP binding"/>
    <property type="evidence" value="ECO:0007669"/>
    <property type="project" value="UniProtKB-KW"/>
</dbReference>
<evidence type="ECO:0000256" key="1">
    <source>
        <dbReference type="ARBA" id="ARBA00022448"/>
    </source>
</evidence>
<dbReference type="EMBL" id="CP028339">
    <property type="protein sequence ID" value="AVR89980.1"/>
    <property type="molecule type" value="Genomic_DNA"/>
</dbReference>
<dbReference type="KEGG" id="tak:Tharo_3099"/>
<dbReference type="Proteomes" id="UP000241885">
    <property type="component" value="Chromosome"/>
</dbReference>
<dbReference type="GO" id="GO:0016887">
    <property type="term" value="F:ATP hydrolysis activity"/>
    <property type="evidence" value="ECO:0007669"/>
    <property type="project" value="InterPro"/>
</dbReference>
<feature type="domain" description="ABC transporter" evidence="5">
    <location>
        <begin position="2"/>
        <end position="250"/>
    </location>
</feature>
<proteinExistence type="predicted"/>
<keyword evidence="4 6" id="KW-0067">ATP-binding</keyword>
<dbReference type="Pfam" id="PF12399">
    <property type="entry name" value="BCA_ABC_TP_C"/>
    <property type="match status" value="1"/>
</dbReference>
<dbReference type="PROSITE" id="PS50893">
    <property type="entry name" value="ABC_TRANSPORTER_2"/>
    <property type="match status" value="1"/>
</dbReference>
<name>A0A2R4BRS7_THAAR</name>
<dbReference type="AlphaFoldDB" id="A0A2R4BRS7"/>
<dbReference type="PROSITE" id="PS00211">
    <property type="entry name" value="ABC_TRANSPORTER_1"/>
    <property type="match status" value="1"/>
</dbReference>
<dbReference type="InterPro" id="IPR017871">
    <property type="entry name" value="ABC_transporter-like_CS"/>
</dbReference>
<evidence type="ECO:0000256" key="3">
    <source>
        <dbReference type="ARBA" id="ARBA00022741"/>
    </source>
</evidence>
<keyword evidence="2" id="KW-1003">Cell membrane</keyword>
<gene>
    <name evidence="6" type="ORF">Tharo_3099</name>
</gene>
<dbReference type="FunFam" id="3.40.50.300:FF:000421">
    <property type="entry name" value="Branched-chain amino acid ABC transporter ATP-binding protein"/>
    <property type="match status" value="1"/>
</dbReference>
<dbReference type="InterPro" id="IPR003593">
    <property type="entry name" value="AAA+_ATPase"/>
</dbReference>
<dbReference type="InterPro" id="IPR051120">
    <property type="entry name" value="ABC_AA/LPS_Transport"/>
</dbReference>
<dbReference type="GO" id="GO:0005886">
    <property type="term" value="C:plasma membrane"/>
    <property type="evidence" value="ECO:0007669"/>
    <property type="project" value="TreeGrafter"/>
</dbReference>
<keyword evidence="3" id="KW-0547">Nucleotide-binding</keyword>
<dbReference type="InterPro" id="IPR003439">
    <property type="entry name" value="ABC_transporter-like_ATP-bd"/>
</dbReference>
<dbReference type="PANTHER" id="PTHR45772:SF9">
    <property type="entry name" value="CONSERVED COMPONENT OF ABC TRANSPORTER FOR NATURAL AMINO ACIDS"/>
    <property type="match status" value="1"/>
</dbReference>
<dbReference type="CDD" id="cd03219">
    <property type="entry name" value="ABC_Mj1267_LivG_branched"/>
    <property type="match status" value="1"/>
</dbReference>
<sequence>MLEVDGLVKAFGGFRAVDGCTLRVNEGEILGLIGPNGAGKTTLFNLVAGALPPTAGTIRFRGEDVTGLTTAARFHKGLVRTFQIPHEFHHLSVRENLMMVPQQQPGERLFANWLAWGRVQRAEAVVRKRADETLAFLELTHVADERAGNLSGGQKKLLELGRTMMTEARLVLLDEPAAGVNRTLLRKLEDKILTLNRERGYTFILIEHDMEMIEKLCRPVVCMAEGKVLVEGDFHAVRSDPRVLEAYLGETPGGVARDAAGHDPVVETLRAQALPREEL</sequence>
<dbReference type="Gene3D" id="3.40.50.300">
    <property type="entry name" value="P-loop containing nucleotide triphosphate hydrolases"/>
    <property type="match status" value="1"/>
</dbReference>
<evidence type="ECO:0000313" key="6">
    <source>
        <dbReference type="EMBL" id="AVR89980.1"/>
    </source>
</evidence>
<keyword evidence="2" id="KW-0472">Membrane</keyword>
<dbReference type="Pfam" id="PF00005">
    <property type="entry name" value="ABC_tran"/>
    <property type="match status" value="1"/>
</dbReference>
<dbReference type="SMART" id="SM00382">
    <property type="entry name" value="AAA"/>
    <property type="match status" value="1"/>
</dbReference>
<accession>A0A2R4BRS7</accession>
<dbReference type="InterPro" id="IPR032823">
    <property type="entry name" value="BCA_ABC_TP_C"/>
</dbReference>
<reference evidence="6 7" key="1">
    <citation type="submission" date="2018-03" db="EMBL/GenBank/DDBJ databases">
        <title>Complete genome sequence of Thauera aromatica, a model organism for studying aromatic compound degradation under denitrifying conditions.</title>
        <authorList>
            <person name="Lo H.-Y."/>
            <person name="Goris T."/>
            <person name="Boll M."/>
            <person name="Mueller J.A."/>
        </authorList>
    </citation>
    <scope>NUCLEOTIDE SEQUENCE [LARGE SCALE GENOMIC DNA]</scope>
    <source>
        <strain evidence="6 7">K172</strain>
    </source>
</reference>
<dbReference type="InterPro" id="IPR027417">
    <property type="entry name" value="P-loop_NTPase"/>
</dbReference>
<dbReference type="RefSeq" id="WP_107221999.1">
    <property type="nucleotide sequence ID" value="NZ_CP028339.1"/>
</dbReference>
<keyword evidence="7" id="KW-1185">Reference proteome</keyword>
<evidence type="ECO:0000259" key="5">
    <source>
        <dbReference type="PROSITE" id="PS50893"/>
    </source>
</evidence>
<organism evidence="6 7">
    <name type="scientific">Thauera aromatica K172</name>
    <dbReference type="NCBI Taxonomy" id="44139"/>
    <lineage>
        <taxon>Bacteria</taxon>
        <taxon>Pseudomonadati</taxon>
        <taxon>Pseudomonadota</taxon>
        <taxon>Betaproteobacteria</taxon>
        <taxon>Rhodocyclales</taxon>
        <taxon>Zoogloeaceae</taxon>
        <taxon>Thauera</taxon>
    </lineage>
</organism>